<keyword evidence="6 19" id="KW-0326">Glycosidase</keyword>
<evidence type="ECO:0000256" key="16">
    <source>
        <dbReference type="ARBA" id="ARBA00081896"/>
    </source>
</evidence>
<comment type="catalytic activity">
    <reaction evidence="8">
        <text>beta-D-galactosyl-(1&lt;-&gt;1)-sphing-4-enine + H2O = sphing-4-enine + D-galactose</text>
        <dbReference type="Rhea" id="RHEA:43908"/>
        <dbReference type="ChEBI" id="CHEBI:4139"/>
        <dbReference type="ChEBI" id="CHEBI:15377"/>
        <dbReference type="ChEBI" id="CHEBI:57756"/>
        <dbReference type="ChEBI" id="CHEBI:57934"/>
    </reaction>
    <physiologicalReaction direction="left-to-right" evidence="8">
        <dbReference type="Rhea" id="RHEA:43909"/>
    </physiologicalReaction>
</comment>
<dbReference type="EMBL" id="ATLV01010795">
    <property type="status" value="NOT_ANNOTATED_CDS"/>
    <property type="molecule type" value="Genomic_DNA"/>
</dbReference>
<reference evidence="22" key="2">
    <citation type="submission" date="2020-05" db="UniProtKB">
        <authorList>
            <consortium name="EnsemblMetazoa"/>
        </authorList>
    </citation>
    <scope>IDENTIFICATION</scope>
</reference>
<dbReference type="EnsemblMetazoa" id="ASIC002588-RA">
    <property type="protein sequence ID" value="ASIC002588-PA"/>
    <property type="gene ID" value="ASIC002588"/>
</dbReference>
<dbReference type="VEuPathDB" id="VectorBase:ASIC002588"/>
<evidence type="ECO:0000256" key="5">
    <source>
        <dbReference type="ARBA" id="ARBA00022801"/>
    </source>
</evidence>
<evidence type="ECO:0000256" key="14">
    <source>
        <dbReference type="ARBA" id="ARBA00068094"/>
    </source>
</evidence>
<dbReference type="EMBL" id="KE524614">
    <property type="protein sequence ID" value="KFB35693.1"/>
    <property type="molecule type" value="Genomic_DNA"/>
</dbReference>
<dbReference type="SMR" id="A0A084VCJ9"/>
<dbReference type="PRINTS" id="PR00131">
    <property type="entry name" value="GLHYDRLASE1"/>
</dbReference>
<dbReference type="EMBL" id="ATLV01010794">
    <property type="status" value="NOT_ANNOTATED_CDS"/>
    <property type="molecule type" value="Genomic_DNA"/>
</dbReference>
<evidence type="ECO:0000313" key="22">
    <source>
        <dbReference type="EnsemblMetazoa" id="ASIC002588-PA"/>
    </source>
</evidence>
<evidence type="ECO:0000256" key="3">
    <source>
        <dbReference type="ARBA" id="ARBA00012744"/>
    </source>
</evidence>
<name>A0A084VCJ9_ANOSI</name>
<evidence type="ECO:0000256" key="17">
    <source>
        <dbReference type="ARBA" id="ARBA00083229"/>
    </source>
</evidence>
<evidence type="ECO:0000256" key="19">
    <source>
        <dbReference type="RuleBase" id="RU004468"/>
    </source>
</evidence>
<evidence type="ECO:0000256" key="11">
    <source>
        <dbReference type="ARBA" id="ARBA00051666"/>
    </source>
</evidence>
<keyword evidence="23" id="KW-1185">Reference proteome</keyword>
<dbReference type="PROSITE" id="PS00653">
    <property type="entry name" value="GLYCOSYL_HYDROL_F1_2"/>
    <property type="match status" value="2"/>
</dbReference>
<dbReference type="VEuPathDB" id="VectorBase:ASIS011803"/>
<evidence type="ECO:0000256" key="18">
    <source>
        <dbReference type="PROSITE-ProRule" id="PRU10055"/>
    </source>
</evidence>
<keyword evidence="5 19" id="KW-0378">Hydrolase</keyword>
<evidence type="ECO:0000256" key="1">
    <source>
        <dbReference type="ARBA" id="ARBA00000448"/>
    </source>
</evidence>
<dbReference type="STRING" id="74873.A0A084VCJ9"/>
<dbReference type="AlphaFoldDB" id="A0A084VCJ9"/>
<evidence type="ECO:0000256" key="12">
    <source>
        <dbReference type="ARBA" id="ARBA00052085"/>
    </source>
</evidence>
<comment type="similarity">
    <text evidence="13">Belongs to the glycosyl hydrolase 1 family. Klotho subfamily.</text>
</comment>
<dbReference type="PROSITE" id="PS00572">
    <property type="entry name" value="GLYCOSYL_HYDROL_F1_1"/>
    <property type="match status" value="1"/>
</dbReference>
<dbReference type="GO" id="GO:0008422">
    <property type="term" value="F:beta-glucosidase activity"/>
    <property type="evidence" value="ECO:0007669"/>
    <property type="project" value="UniProtKB-EC"/>
</dbReference>
<dbReference type="EC" id="3.2.1.21" evidence="3"/>
<comment type="catalytic activity">
    <reaction evidence="1">
        <text>Hydrolysis of terminal, non-reducing beta-D-glucosyl residues with release of beta-D-glucose.</text>
        <dbReference type="EC" id="3.2.1.21"/>
    </reaction>
</comment>
<evidence type="ECO:0000256" key="6">
    <source>
        <dbReference type="ARBA" id="ARBA00023295"/>
    </source>
</evidence>
<evidence type="ECO:0000256" key="2">
    <source>
        <dbReference type="ARBA" id="ARBA00012657"/>
    </source>
</evidence>
<dbReference type="InterPro" id="IPR001360">
    <property type="entry name" value="Glyco_hydro_1"/>
</dbReference>
<dbReference type="PANTHER" id="PTHR10353:SF36">
    <property type="entry name" value="LP05116P"/>
    <property type="match status" value="1"/>
</dbReference>
<evidence type="ECO:0000256" key="10">
    <source>
        <dbReference type="ARBA" id="ARBA00051414"/>
    </source>
</evidence>
<evidence type="ECO:0000256" key="15">
    <source>
        <dbReference type="ARBA" id="ARBA00079026"/>
    </source>
</evidence>
<protein>
    <recommendedName>
        <fullName evidence="14">Cytosolic beta-glucosidase</fullName>
        <ecNumber evidence="3">3.2.1.21</ecNumber>
        <ecNumber evidence="2">3.2.1.46</ecNumber>
    </recommendedName>
    <alternativeName>
        <fullName evidence="15">Cytosolic galactosylceramidase</fullName>
    </alternativeName>
    <alternativeName>
        <fullName evidence="17">Cytosolic glucosylceramidase</fullName>
    </alternativeName>
    <alternativeName>
        <fullName evidence="16">Cytosolic glycosylceramidase</fullName>
    </alternativeName>
</protein>
<comment type="catalytic activity">
    <reaction evidence="9">
        <text>beta-D-galactosyl-(1&lt;-&gt;1')-N-octadecanoylsphing-4-enine + H2O = N-octadecanoylsphing-4-enine + D-galactose</text>
        <dbReference type="Rhea" id="RHEA:59292"/>
        <dbReference type="ChEBI" id="CHEBI:4139"/>
        <dbReference type="ChEBI" id="CHEBI:15377"/>
        <dbReference type="ChEBI" id="CHEBI:72961"/>
        <dbReference type="ChEBI" id="CHEBI:84720"/>
    </reaction>
    <physiologicalReaction direction="left-to-right" evidence="9">
        <dbReference type="Rhea" id="RHEA:59293"/>
    </physiologicalReaction>
</comment>
<dbReference type="OrthoDB" id="65569at2759"/>
<sequence>MKYLLSVVLLCLCAVHLTGAQRKFPEGFKFGVGTSAYQIEGGWNEDGKGESIWDRLVHSHPEKIADRTNGDVACDSYHNWRRDVQMIRELGVDIYRFSLAWSRILPTGISNQINHKGIEYYNNLIDELLRNNITPMVTLFHWDTPQRLQELGGFTNRLIVGHFREYARVAFEHFGDRVKIWTTFNEPPQTCRQPYEYDAMAPGYDFPGIYTYLCSHHVLLSHAEAVDLYRKEFQPTQGGQIGITVDGSWAEPLTEADREASDITMQYLFGIYMHPIYKGNYPQVMIDRIGNLSLQQGFKQSRLPTFTAEELVKLKGSSDFFGYNGYTTNLVRMNDEANSANFRVPSFDHDRNTVEFQDDRWPSTGSGWLKVNPRGMYNVLDWIRREYDNPPVWVTENGVSDLGGTRDVKRVQYYKDYLNAILDAIDDGCDVRGYVAWSLMDNFEWRAGLRERFGLYYVDYSAPSLPRYAKSSARAFANIVRNRMIDPDDMPEPDWQQRQFAPDFKFGVGTSAYQIEGGWNEGGKGESIWDHLTHNYPRKVVEGANGDVACDSYHQWKRDVQMVRELGVDWYRFSISWPRIMPNGLRNNISEAGLRYYSDLIDELRRYNITPMVTLYHWDLPQRLQEMGGWLNKRIVEYFVEYARVVFERLGDRVQLWTTINEPWHVCENAYGRDDMAPGLNFPGIPAYLCGHNVLLAHAEAVRLYRSSFAPTQGGAIGISLDSRWAEPENDTQDDREAAEWQMQFHLGWFAHPIFTEKGDYPELMRHRVGNLSLEQGFTKSRLPTFTPQEIALLRGSSDFFALNTYTTSLVRKNHQNVAGYPEPSYLHDIGVIESADPDWPVAEETSWIKIVPFGLHKLLNWIDTNYNSPVIYITENGIGSGPGTNDPQRVGYFNGYLNAVLDAIEDGCKVRGYVAWSLMDNFEWRDGYSQKFGLYYVDFKDPKRTRYGKMSAKVFANIVKTRKIDPNYKPDPDELITGAKGNGFSLLPDVLCMK</sequence>
<evidence type="ECO:0000256" key="9">
    <source>
        <dbReference type="ARBA" id="ARBA00050809"/>
    </source>
</evidence>
<dbReference type="InterPro" id="IPR018120">
    <property type="entry name" value="Glyco_hydro_1_AS"/>
</dbReference>
<feature type="chain" id="PRO_5010759803" description="Cytosolic beta-glucosidase" evidence="20">
    <location>
        <begin position="21"/>
        <end position="995"/>
    </location>
</feature>
<dbReference type="InterPro" id="IPR033132">
    <property type="entry name" value="GH_1_N_CS"/>
</dbReference>
<evidence type="ECO:0000256" key="13">
    <source>
        <dbReference type="ARBA" id="ARBA00060858"/>
    </source>
</evidence>
<dbReference type="EC" id="3.2.1.46" evidence="2"/>
<accession>A0A084VCJ9</accession>
<evidence type="ECO:0000256" key="8">
    <source>
        <dbReference type="ARBA" id="ARBA00048813"/>
    </source>
</evidence>
<feature type="signal peptide" evidence="20">
    <location>
        <begin position="1"/>
        <end position="20"/>
    </location>
</feature>
<dbReference type="PANTHER" id="PTHR10353">
    <property type="entry name" value="GLYCOSYL HYDROLASE"/>
    <property type="match status" value="1"/>
</dbReference>
<dbReference type="GO" id="GO:0004336">
    <property type="term" value="F:galactosylceramidase activity"/>
    <property type="evidence" value="ECO:0007669"/>
    <property type="project" value="UniProtKB-EC"/>
</dbReference>
<evidence type="ECO:0000256" key="4">
    <source>
        <dbReference type="ARBA" id="ARBA00022729"/>
    </source>
</evidence>
<keyword evidence="4 20" id="KW-0732">Signal</keyword>
<reference evidence="21 23" key="1">
    <citation type="journal article" date="2014" name="BMC Genomics">
        <title>Genome sequence of Anopheles sinensis provides insight into genetics basis of mosquito competence for malaria parasites.</title>
        <authorList>
            <person name="Zhou D."/>
            <person name="Zhang D."/>
            <person name="Ding G."/>
            <person name="Shi L."/>
            <person name="Hou Q."/>
            <person name="Ye Y."/>
            <person name="Xu Y."/>
            <person name="Zhou H."/>
            <person name="Xiong C."/>
            <person name="Li S."/>
            <person name="Yu J."/>
            <person name="Hong S."/>
            <person name="Yu X."/>
            <person name="Zou P."/>
            <person name="Chen C."/>
            <person name="Chang X."/>
            <person name="Wang W."/>
            <person name="Lv Y."/>
            <person name="Sun Y."/>
            <person name="Ma L."/>
            <person name="Shen B."/>
            <person name="Zhu C."/>
        </authorList>
    </citation>
    <scope>NUCLEOTIDE SEQUENCE [LARGE SCALE GENOMIC DNA]</scope>
</reference>
<dbReference type="Proteomes" id="UP000030765">
    <property type="component" value="Unassembled WGS sequence"/>
</dbReference>
<evidence type="ECO:0000313" key="21">
    <source>
        <dbReference type="EMBL" id="KFB35693.1"/>
    </source>
</evidence>
<feature type="active site" description="Nucleophile" evidence="18">
    <location>
        <position position="876"/>
    </location>
</feature>
<dbReference type="InterPro" id="IPR017853">
    <property type="entry name" value="GH"/>
</dbReference>
<comment type="catalytic activity">
    <reaction evidence="11">
        <text>beta-D-glucosyl-(1&lt;-&gt;1)-N-octadecanoylsphing-4-enine + H2O = N-octadecanoylsphing-4-enine + D-glucose</text>
        <dbReference type="Rhea" id="RHEA:59284"/>
        <dbReference type="ChEBI" id="CHEBI:4167"/>
        <dbReference type="ChEBI" id="CHEBI:15377"/>
        <dbReference type="ChEBI" id="CHEBI:72961"/>
        <dbReference type="ChEBI" id="CHEBI:84719"/>
    </reaction>
    <physiologicalReaction direction="left-to-right" evidence="11">
        <dbReference type="Rhea" id="RHEA:59285"/>
    </physiologicalReaction>
</comment>
<dbReference type="Gene3D" id="3.20.20.80">
    <property type="entry name" value="Glycosidases"/>
    <property type="match status" value="2"/>
</dbReference>
<evidence type="ECO:0000256" key="20">
    <source>
        <dbReference type="SAM" id="SignalP"/>
    </source>
</evidence>
<gene>
    <name evidence="21" type="ORF">ZHAS_00002588</name>
</gene>
<organism evidence="21">
    <name type="scientific">Anopheles sinensis</name>
    <name type="common">Mosquito</name>
    <dbReference type="NCBI Taxonomy" id="74873"/>
    <lineage>
        <taxon>Eukaryota</taxon>
        <taxon>Metazoa</taxon>
        <taxon>Ecdysozoa</taxon>
        <taxon>Arthropoda</taxon>
        <taxon>Hexapoda</taxon>
        <taxon>Insecta</taxon>
        <taxon>Pterygota</taxon>
        <taxon>Neoptera</taxon>
        <taxon>Endopterygota</taxon>
        <taxon>Diptera</taxon>
        <taxon>Nematocera</taxon>
        <taxon>Culicoidea</taxon>
        <taxon>Culicidae</taxon>
        <taxon>Anophelinae</taxon>
        <taxon>Anopheles</taxon>
    </lineage>
</organism>
<comment type="catalytic activity">
    <reaction evidence="12">
        <text>beta-D-glucosyl-(1&lt;-&gt;1)-sphing-4-enine + H2O = sphing-4-enine + D-glucose</text>
        <dbReference type="Rhea" id="RHEA:59288"/>
        <dbReference type="ChEBI" id="CHEBI:4167"/>
        <dbReference type="ChEBI" id="CHEBI:15377"/>
        <dbReference type="ChEBI" id="CHEBI:57756"/>
        <dbReference type="ChEBI" id="CHEBI:83992"/>
    </reaction>
    <physiologicalReaction direction="left-to-right" evidence="12">
        <dbReference type="Rhea" id="RHEA:59289"/>
    </physiologicalReaction>
</comment>
<dbReference type="FunFam" id="3.20.20.80:FF:000011">
    <property type="entry name" value="Cytosolic beta-glucosidase"/>
    <property type="match status" value="2"/>
</dbReference>
<evidence type="ECO:0000256" key="7">
    <source>
        <dbReference type="ARBA" id="ARBA00033698"/>
    </source>
</evidence>
<proteinExistence type="inferred from homology"/>
<dbReference type="OMA" id="SHTEVWH"/>
<dbReference type="Pfam" id="PF00232">
    <property type="entry name" value="Glyco_hydro_1"/>
    <property type="match status" value="2"/>
</dbReference>
<dbReference type="GO" id="GO:0016052">
    <property type="term" value="P:carbohydrate catabolic process"/>
    <property type="evidence" value="ECO:0007669"/>
    <property type="project" value="UniProtKB-ARBA"/>
</dbReference>
<comment type="catalytic activity">
    <reaction evidence="10">
        <text>a beta-D-xylosyl-(1&lt;-&gt;1')-N-acylsphing-4-enine + cholesterol = cholesteryl 3-beta-D-xyloside + an N-acylsphing-4-enine</text>
        <dbReference type="Rhea" id="RHEA:70239"/>
        <dbReference type="ChEBI" id="CHEBI:16113"/>
        <dbReference type="ChEBI" id="CHEBI:52639"/>
        <dbReference type="ChEBI" id="CHEBI:189067"/>
        <dbReference type="ChEBI" id="CHEBI:189068"/>
    </reaction>
    <physiologicalReaction direction="left-to-right" evidence="10">
        <dbReference type="Rhea" id="RHEA:70240"/>
    </physiologicalReaction>
    <physiologicalReaction direction="right-to-left" evidence="10">
        <dbReference type="Rhea" id="RHEA:70241"/>
    </physiologicalReaction>
</comment>
<comment type="catalytic activity">
    <reaction evidence="7">
        <text>a beta-D-galactosyl-(1&lt;-&gt;1')-N-acylsphing-4-enine + H2O = an N-acylsphing-4-enine + D-galactose</text>
        <dbReference type="Rhea" id="RHEA:14297"/>
        <dbReference type="ChEBI" id="CHEBI:4139"/>
        <dbReference type="ChEBI" id="CHEBI:15377"/>
        <dbReference type="ChEBI" id="CHEBI:18390"/>
        <dbReference type="ChEBI" id="CHEBI:52639"/>
        <dbReference type="EC" id="3.2.1.46"/>
    </reaction>
    <physiologicalReaction direction="left-to-right" evidence="7">
        <dbReference type="Rhea" id="RHEA:14298"/>
    </physiologicalReaction>
</comment>
<dbReference type="SUPFAM" id="SSF51445">
    <property type="entry name" value="(Trans)glycosidases"/>
    <property type="match status" value="2"/>
</dbReference>
<evidence type="ECO:0000313" key="23">
    <source>
        <dbReference type="Proteomes" id="UP000030765"/>
    </source>
</evidence>